<feature type="compositionally biased region" description="Basic and acidic residues" evidence="2">
    <location>
        <begin position="121"/>
        <end position="131"/>
    </location>
</feature>
<name>A0A8B9ARE7_PHODC</name>
<dbReference type="SMART" id="SM00454">
    <property type="entry name" value="SAM"/>
    <property type="match status" value="1"/>
</dbReference>
<protein>
    <submittedName>
        <fullName evidence="5">Uncharacterized protein LOC103708125</fullName>
    </submittedName>
</protein>
<dbReference type="InterPro" id="IPR001660">
    <property type="entry name" value="SAM"/>
</dbReference>
<evidence type="ECO:0000259" key="3">
    <source>
        <dbReference type="PROSITE" id="PS50105"/>
    </source>
</evidence>
<dbReference type="PANTHER" id="PTHR10627:SF69">
    <property type="entry name" value="PROTEIN BICAUDAL C"/>
    <property type="match status" value="1"/>
</dbReference>
<dbReference type="CDD" id="cd09487">
    <property type="entry name" value="SAM_superfamily"/>
    <property type="match status" value="1"/>
</dbReference>
<keyword evidence="1" id="KW-0677">Repeat</keyword>
<dbReference type="Pfam" id="PF07647">
    <property type="entry name" value="SAM_2"/>
    <property type="match status" value="1"/>
</dbReference>
<proteinExistence type="predicted"/>
<gene>
    <name evidence="5" type="primary">LOC103708125</name>
</gene>
<dbReference type="OrthoDB" id="539213at2759"/>
<evidence type="ECO:0000313" key="4">
    <source>
        <dbReference type="Proteomes" id="UP000228380"/>
    </source>
</evidence>
<feature type="region of interest" description="Disordered" evidence="2">
    <location>
        <begin position="1"/>
        <end position="132"/>
    </location>
</feature>
<dbReference type="Proteomes" id="UP000228380">
    <property type="component" value="Chromosome 14"/>
</dbReference>
<dbReference type="RefSeq" id="XP_038989351.1">
    <property type="nucleotide sequence ID" value="XM_039133423.1"/>
</dbReference>
<keyword evidence="4" id="KW-1185">Reference proteome</keyword>
<evidence type="ECO:0000313" key="5">
    <source>
        <dbReference type="RefSeq" id="XP_038989351.1"/>
    </source>
</evidence>
<reference evidence="4" key="1">
    <citation type="journal article" date="2019" name="Nat. Commun.">
        <title>Genome-wide association mapping of date palm fruit traits.</title>
        <authorList>
            <person name="Hazzouri K.M."/>
            <person name="Gros-Balthazard M."/>
            <person name="Flowers J.M."/>
            <person name="Copetti D."/>
            <person name="Lemansour A."/>
            <person name="Lebrun M."/>
            <person name="Masmoudi K."/>
            <person name="Ferrand S."/>
            <person name="Dhar M.I."/>
            <person name="Fresquez Z.A."/>
            <person name="Rosas U."/>
            <person name="Zhang J."/>
            <person name="Talag J."/>
            <person name="Lee S."/>
            <person name="Kudrna D."/>
            <person name="Powell R.F."/>
            <person name="Leitch I.J."/>
            <person name="Krueger R.R."/>
            <person name="Wing R.A."/>
            <person name="Amiri K.M.A."/>
            <person name="Purugganan M.D."/>
        </authorList>
    </citation>
    <scope>NUCLEOTIDE SEQUENCE [LARGE SCALE GENOMIC DNA]</scope>
    <source>
        <strain evidence="4">cv. Khalas</strain>
    </source>
</reference>
<dbReference type="PANTHER" id="PTHR10627">
    <property type="entry name" value="SCP160"/>
    <property type="match status" value="1"/>
</dbReference>
<organism evidence="4 5">
    <name type="scientific">Phoenix dactylifera</name>
    <name type="common">Date palm</name>
    <dbReference type="NCBI Taxonomy" id="42345"/>
    <lineage>
        <taxon>Eukaryota</taxon>
        <taxon>Viridiplantae</taxon>
        <taxon>Streptophyta</taxon>
        <taxon>Embryophyta</taxon>
        <taxon>Tracheophyta</taxon>
        <taxon>Spermatophyta</taxon>
        <taxon>Magnoliopsida</taxon>
        <taxon>Liliopsida</taxon>
        <taxon>Arecaceae</taxon>
        <taxon>Coryphoideae</taxon>
        <taxon>Phoeniceae</taxon>
        <taxon>Phoenix</taxon>
    </lineage>
</organism>
<evidence type="ECO:0000256" key="1">
    <source>
        <dbReference type="ARBA" id="ARBA00022737"/>
    </source>
</evidence>
<dbReference type="KEGG" id="pda:103708125"/>
<feature type="compositionally biased region" description="Basic and acidic residues" evidence="2">
    <location>
        <begin position="191"/>
        <end position="206"/>
    </location>
</feature>
<dbReference type="SUPFAM" id="SSF47769">
    <property type="entry name" value="SAM/Pointed domain"/>
    <property type="match status" value="1"/>
</dbReference>
<reference evidence="5" key="2">
    <citation type="submission" date="2025-08" db="UniProtKB">
        <authorList>
            <consortium name="RefSeq"/>
        </authorList>
    </citation>
    <scope>IDENTIFICATION</scope>
    <source>
        <tissue evidence="5">Young leaves</tissue>
    </source>
</reference>
<feature type="compositionally biased region" description="Low complexity" evidence="2">
    <location>
        <begin position="14"/>
        <end position="40"/>
    </location>
</feature>
<dbReference type="InterPro" id="IPR013761">
    <property type="entry name" value="SAM/pointed_sf"/>
</dbReference>
<dbReference type="GeneID" id="103708125"/>
<sequence>MADPQPPEAPNNGAASAAAADPPAAAAAFAAAAAAAASAAGGETLVPGSKRQRRPSVRLGDIGGQPAAIPSEPHPRRGKQWKISSSASAAGDHHPRLPPPPRDPSKPFSKTRPLTTLGPGETRDSPAEDRVLLPVDENLEPLAVAIRRGVRDAKARRAIARRARSVWTSKVDEGTDALDLKSSGGDDGGEEGYREFDDLRREDSESPRAAVGVRVRVSDSRDIGPATDAAEGDLPSETHDGDWDNQNGRCGWHEDGGVRSWLNRLGLGRYAPVFEIHEVDDEVLPFLTLEDLKDMGINAVGSRRKMYCAIQKLKGFL</sequence>
<evidence type="ECO:0000256" key="2">
    <source>
        <dbReference type="SAM" id="MobiDB-lite"/>
    </source>
</evidence>
<dbReference type="Gene3D" id="1.10.150.50">
    <property type="entry name" value="Transcription Factor, Ets-1"/>
    <property type="match status" value="1"/>
</dbReference>
<dbReference type="AlphaFoldDB" id="A0A8B9ARE7"/>
<accession>A0A8B9ARE7</accession>
<dbReference type="PROSITE" id="PS50105">
    <property type="entry name" value="SAM_DOMAIN"/>
    <property type="match status" value="1"/>
</dbReference>
<feature type="region of interest" description="Disordered" evidence="2">
    <location>
        <begin position="176"/>
        <end position="243"/>
    </location>
</feature>
<feature type="domain" description="SAM" evidence="3">
    <location>
        <begin position="258"/>
        <end position="316"/>
    </location>
</feature>